<dbReference type="FunFam" id="3.80.10.10:FF:000770">
    <property type="entry name" value="Uncharacterized protein"/>
    <property type="match status" value="1"/>
</dbReference>
<dbReference type="EMBL" id="JBBPFD010000005">
    <property type="protein sequence ID" value="KAK7926017.1"/>
    <property type="molecule type" value="Genomic_DNA"/>
</dbReference>
<dbReference type="PRINTS" id="PR00019">
    <property type="entry name" value="LEURICHRPT"/>
</dbReference>
<dbReference type="InterPro" id="IPR003591">
    <property type="entry name" value="Leu-rich_rpt_typical-subtyp"/>
</dbReference>
<evidence type="ECO:0000256" key="2">
    <source>
        <dbReference type="ARBA" id="ARBA00022729"/>
    </source>
</evidence>
<feature type="chain" id="PRO_5043474738" description="Leucine rich repeat containing 32" evidence="6">
    <location>
        <begin position="18"/>
        <end position="657"/>
    </location>
</feature>
<dbReference type="PROSITE" id="PS51450">
    <property type="entry name" value="LRR"/>
    <property type="match status" value="5"/>
</dbReference>
<organism evidence="7 8">
    <name type="scientific">Mugilogobius chulae</name>
    <name type="common">yellowstripe goby</name>
    <dbReference type="NCBI Taxonomy" id="88201"/>
    <lineage>
        <taxon>Eukaryota</taxon>
        <taxon>Metazoa</taxon>
        <taxon>Chordata</taxon>
        <taxon>Craniata</taxon>
        <taxon>Vertebrata</taxon>
        <taxon>Euteleostomi</taxon>
        <taxon>Actinopterygii</taxon>
        <taxon>Neopterygii</taxon>
        <taxon>Teleostei</taxon>
        <taxon>Neoteleostei</taxon>
        <taxon>Acanthomorphata</taxon>
        <taxon>Gobiaria</taxon>
        <taxon>Gobiiformes</taxon>
        <taxon>Gobioidei</taxon>
        <taxon>Gobiidae</taxon>
        <taxon>Gobionellinae</taxon>
        <taxon>Mugilogobius</taxon>
    </lineage>
</organism>
<dbReference type="SMART" id="SM00369">
    <property type="entry name" value="LRR_TYP"/>
    <property type="match status" value="15"/>
</dbReference>
<dbReference type="InterPro" id="IPR026906">
    <property type="entry name" value="LRR_5"/>
</dbReference>
<dbReference type="InterPro" id="IPR025875">
    <property type="entry name" value="Leu-rich_rpt_4"/>
</dbReference>
<dbReference type="InterPro" id="IPR050328">
    <property type="entry name" value="Dev_Immune_Receptor"/>
</dbReference>
<evidence type="ECO:0000256" key="1">
    <source>
        <dbReference type="ARBA" id="ARBA00022614"/>
    </source>
</evidence>
<dbReference type="SMART" id="SM00364">
    <property type="entry name" value="LRR_BAC"/>
    <property type="match status" value="7"/>
</dbReference>
<dbReference type="AlphaFoldDB" id="A0AAW0PS65"/>
<feature type="transmembrane region" description="Helical" evidence="5">
    <location>
        <begin position="623"/>
        <end position="644"/>
    </location>
</feature>
<accession>A0AAW0PS65</accession>
<evidence type="ECO:0000256" key="4">
    <source>
        <dbReference type="ARBA" id="ARBA00023180"/>
    </source>
</evidence>
<dbReference type="GO" id="GO:0031012">
    <property type="term" value="C:extracellular matrix"/>
    <property type="evidence" value="ECO:0007669"/>
    <property type="project" value="TreeGrafter"/>
</dbReference>
<keyword evidence="3" id="KW-0677">Repeat</keyword>
<evidence type="ECO:0000313" key="7">
    <source>
        <dbReference type="EMBL" id="KAK7926017.1"/>
    </source>
</evidence>
<dbReference type="InterPro" id="IPR032675">
    <property type="entry name" value="LRR_dom_sf"/>
</dbReference>
<dbReference type="Pfam" id="PF13306">
    <property type="entry name" value="LRR_5"/>
    <property type="match status" value="1"/>
</dbReference>
<proteinExistence type="predicted"/>
<comment type="caution">
    <text evidence="7">The sequence shown here is derived from an EMBL/GenBank/DDBJ whole genome shotgun (WGS) entry which is preliminary data.</text>
</comment>
<keyword evidence="2 6" id="KW-0732">Signal</keyword>
<dbReference type="Pfam" id="PF00560">
    <property type="entry name" value="LRR_1"/>
    <property type="match status" value="1"/>
</dbReference>
<dbReference type="PANTHER" id="PTHR24373">
    <property type="entry name" value="SLIT RELATED LEUCINE-RICH REPEAT NEURONAL PROTEIN"/>
    <property type="match status" value="1"/>
</dbReference>
<feature type="signal peptide" evidence="6">
    <location>
        <begin position="1"/>
        <end position="17"/>
    </location>
</feature>
<evidence type="ECO:0000313" key="8">
    <source>
        <dbReference type="Proteomes" id="UP001460270"/>
    </source>
</evidence>
<dbReference type="GO" id="GO:0005615">
    <property type="term" value="C:extracellular space"/>
    <property type="evidence" value="ECO:0007669"/>
    <property type="project" value="TreeGrafter"/>
</dbReference>
<dbReference type="SUPFAM" id="SSF52058">
    <property type="entry name" value="L domain-like"/>
    <property type="match status" value="2"/>
</dbReference>
<dbReference type="GO" id="GO:0050431">
    <property type="term" value="F:transforming growth factor beta binding"/>
    <property type="evidence" value="ECO:0007669"/>
    <property type="project" value="TreeGrafter"/>
</dbReference>
<dbReference type="InterPro" id="IPR001611">
    <property type="entry name" value="Leu-rich_rpt"/>
</dbReference>
<dbReference type="Pfam" id="PF13855">
    <property type="entry name" value="LRR_8"/>
    <property type="match status" value="3"/>
</dbReference>
<dbReference type="Gene3D" id="3.80.10.10">
    <property type="entry name" value="Ribonuclease Inhibitor"/>
    <property type="match status" value="6"/>
</dbReference>
<reference evidence="8" key="1">
    <citation type="submission" date="2024-04" db="EMBL/GenBank/DDBJ databases">
        <title>Salinicola lusitanus LLJ914,a marine bacterium isolated from the Okinawa Trough.</title>
        <authorList>
            <person name="Li J."/>
        </authorList>
    </citation>
    <scope>NUCLEOTIDE SEQUENCE [LARGE SCALE GENOMIC DNA]</scope>
</reference>
<keyword evidence="5" id="KW-0812">Transmembrane</keyword>
<evidence type="ECO:0000256" key="6">
    <source>
        <dbReference type="SAM" id="SignalP"/>
    </source>
</evidence>
<dbReference type="Pfam" id="PF13516">
    <property type="entry name" value="LRR_6"/>
    <property type="match status" value="1"/>
</dbReference>
<sequence>MALCVLLLVLLCVLAASRPPRQLPLSCTVVQTEVFCSDLALHSTPQDLPQGILALDLSRNQLQNLSQETLAFHTDLHRLNLHANKIHFIQPGLFAGMTQLKILDLSRNHLSAFAVHKTKIGPLGSVESLDLSSNGLYTDMTDYFLSDSPSLVNISLSGNSITKISSDAFRGSLSLRKVNLHNNVIMEIEDGAFDSLDHLSDLDLSKNSINCITDFNLYNLKSLNLSQNSLEMFQSSPSDEISQLVSLDLSQNKLPLLPLIPRKNKLEYLDVSRNQIQSVNVTGTYSGQIFFLCTCLAQPPSLTKHHTCFHHLRYLDMSYNNFQSLPECLFYTMLSLEVLNISNNCITSFSLSRDLLPKVRILNLSENSLQTFQITQKSLPSLEELYLNGNTLTTLDFNTFQSLPSLRLLHLQQNDLQMCPQNILDDFGSCISFESVSHLEYLDLSENNIQRIPAGAFRNTPLKHLDLSLNSGLTLHRDSFSGLENSLVHLYLNENNITVINADLSSLTNLKYVDLSTNQLTTLPRWNRESSIESLNLQNNNLVTLDYSTVLALERSLKTLYMGSNPLSCCSNLPFLHMLQRSEVVVPDIEAVTCVYLEDSEPVKIEKVTQEMCQNLENGSVNVIMMVVAALVLIVMLILLIKCCQSRKRKRSRSYRA</sequence>
<keyword evidence="4" id="KW-0325">Glycoprotein</keyword>
<evidence type="ECO:0000256" key="3">
    <source>
        <dbReference type="ARBA" id="ARBA00022737"/>
    </source>
</evidence>
<keyword evidence="5" id="KW-1133">Transmembrane helix</keyword>
<keyword evidence="8" id="KW-1185">Reference proteome</keyword>
<name>A0AAW0PS65_9GOBI</name>
<dbReference type="SMART" id="SM00365">
    <property type="entry name" value="LRR_SD22"/>
    <property type="match status" value="6"/>
</dbReference>
<keyword evidence="1" id="KW-0433">Leucine-rich repeat</keyword>
<evidence type="ECO:0008006" key="9">
    <source>
        <dbReference type="Google" id="ProtNLM"/>
    </source>
</evidence>
<evidence type="ECO:0000256" key="5">
    <source>
        <dbReference type="SAM" id="Phobius"/>
    </source>
</evidence>
<keyword evidence="5" id="KW-0472">Membrane</keyword>
<dbReference type="PANTHER" id="PTHR24373:SF397">
    <property type="entry name" value="IG-LIKE DOMAIN-CONTAINING PROTEIN"/>
    <property type="match status" value="1"/>
</dbReference>
<gene>
    <name evidence="7" type="ORF">WMY93_008327</name>
</gene>
<protein>
    <recommendedName>
        <fullName evidence="9">Leucine rich repeat containing 32</fullName>
    </recommendedName>
</protein>
<dbReference type="Proteomes" id="UP001460270">
    <property type="component" value="Unassembled WGS sequence"/>
</dbReference>
<dbReference type="Pfam" id="PF12799">
    <property type="entry name" value="LRR_4"/>
    <property type="match status" value="1"/>
</dbReference>